<evidence type="ECO:0000256" key="5">
    <source>
        <dbReference type="ARBA" id="ARBA00022982"/>
    </source>
</evidence>
<reference evidence="9 10" key="1">
    <citation type="submission" date="2019-12" db="EMBL/GenBank/DDBJ databases">
        <title>Defluviitalea raffinosedens, isolated from a biogas fermenter, genome sequencing and characterization.</title>
        <authorList>
            <person name="Rettenmaier R."/>
            <person name="Schneider M."/>
            <person name="Neuhaus K."/>
            <person name="Liebl W."/>
            <person name="Zverlov V."/>
        </authorList>
    </citation>
    <scope>NUCLEOTIDE SEQUENCE [LARGE SCALE GENOMIC DNA]</scope>
    <source>
        <strain evidence="9 10">249c-K6</strain>
    </source>
</reference>
<comment type="caution">
    <text evidence="9">The sequence shown here is derived from an EMBL/GenBank/DDBJ whole genome shotgun (WGS) entry which is preliminary data.</text>
</comment>
<accession>A0A7C8HET7</accession>
<dbReference type="EMBL" id="WSLF01000004">
    <property type="protein sequence ID" value="KAE9634871.1"/>
    <property type="molecule type" value="Genomic_DNA"/>
</dbReference>
<keyword evidence="7" id="KW-0411">Iron-sulfur</keyword>
<dbReference type="InterPro" id="IPR017900">
    <property type="entry name" value="4Fe4S_Fe_S_CS"/>
</dbReference>
<dbReference type="OrthoDB" id="9804603at2"/>
<dbReference type="GO" id="GO:0051539">
    <property type="term" value="F:4 iron, 4 sulfur cluster binding"/>
    <property type="evidence" value="ECO:0007669"/>
    <property type="project" value="UniProtKB-KW"/>
</dbReference>
<proteinExistence type="predicted"/>
<dbReference type="GO" id="GO:0046872">
    <property type="term" value="F:metal ion binding"/>
    <property type="evidence" value="ECO:0007669"/>
    <property type="project" value="UniProtKB-KW"/>
</dbReference>
<keyword evidence="4" id="KW-0677">Repeat</keyword>
<evidence type="ECO:0000256" key="7">
    <source>
        <dbReference type="ARBA" id="ARBA00023014"/>
    </source>
</evidence>
<dbReference type="Gene3D" id="3.30.70.20">
    <property type="match status" value="2"/>
</dbReference>
<evidence type="ECO:0000256" key="1">
    <source>
        <dbReference type="ARBA" id="ARBA00022448"/>
    </source>
</evidence>
<keyword evidence="10" id="KW-1185">Reference proteome</keyword>
<feature type="domain" description="4Fe-4S ferredoxin-type" evidence="8">
    <location>
        <begin position="2"/>
        <end position="31"/>
    </location>
</feature>
<dbReference type="PROSITE" id="PS51379">
    <property type="entry name" value="4FE4S_FER_2"/>
    <property type="match status" value="2"/>
</dbReference>
<keyword evidence="3" id="KW-0479">Metal-binding</keyword>
<keyword evidence="5" id="KW-0249">Electron transport</keyword>
<dbReference type="PANTHER" id="PTHR43687:SF6">
    <property type="entry name" value="L-ASPARTATE SEMIALDEHYDE SULFURTRANSFERASE IRON-SULFUR SUBUNIT"/>
    <property type="match status" value="1"/>
</dbReference>
<dbReference type="InterPro" id="IPR017896">
    <property type="entry name" value="4Fe4S_Fe-S-bd"/>
</dbReference>
<feature type="domain" description="4Fe-4S ferredoxin-type" evidence="8">
    <location>
        <begin position="32"/>
        <end position="61"/>
    </location>
</feature>
<dbReference type="Pfam" id="PF14697">
    <property type="entry name" value="Fer4_21"/>
    <property type="match status" value="1"/>
</dbReference>
<evidence type="ECO:0000313" key="10">
    <source>
        <dbReference type="Proteomes" id="UP000483018"/>
    </source>
</evidence>
<evidence type="ECO:0000313" key="9">
    <source>
        <dbReference type="EMBL" id="KAE9634871.1"/>
    </source>
</evidence>
<dbReference type="SUPFAM" id="SSF54862">
    <property type="entry name" value="4Fe-4S ferredoxins"/>
    <property type="match status" value="1"/>
</dbReference>
<keyword evidence="2" id="KW-0004">4Fe-4S</keyword>
<gene>
    <name evidence="9" type="ORF">GND95_06045</name>
</gene>
<organism evidence="9 10">
    <name type="scientific">Defluviitalea raffinosedens</name>
    <dbReference type="NCBI Taxonomy" id="1450156"/>
    <lineage>
        <taxon>Bacteria</taxon>
        <taxon>Bacillati</taxon>
        <taxon>Bacillota</taxon>
        <taxon>Clostridia</taxon>
        <taxon>Lachnospirales</taxon>
        <taxon>Defluviitaleaceae</taxon>
        <taxon>Defluviitalea</taxon>
    </lineage>
</organism>
<evidence type="ECO:0000256" key="4">
    <source>
        <dbReference type="ARBA" id="ARBA00022737"/>
    </source>
</evidence>
<dbReference type="Proteomes" id="UP000483018">
    <property type="component" value="Unassembled WGS sequence"/>
</dbReference>
<name>A0A7C8HET7_9FIRM</name>
<dbReference type="AlphaFoldDB" id="A0A7C8HET7"/>
<keyword evidence="6" id="KW-0408">Iron</keyword>
<evidence type="ECO:0000259" key="8">
    <source>
        <dbReference type="PROSITE" id="PS51379"/>
    </source>
</evidence>
<dbReference type="PANTHER" id="PTHR43687">
    <property type="entry name" value="ADENYLYLSULFATE REDUCTASE, BETA SUBUNIT"/>
    <property type="match status" value="1"/>
</dbReference>
<keyword evidence="1" id="KW-0813">Transport</keyword>
<dbReference type="InterPro" id="IPR050572">
    <property type="entry name" value="Fe-S_Ferredoxin"/>
</dbReference>
<dbReference type="PROSITE" id="PS00198">
    <property type="entry name" value="4FE4S_FER_1"/>
    <property type="match status" value="1"/>
</dbReference>
<dbReference type="RefSeq" id="WP_158739959.1">
    <property type="nucleotide sequence ID" value="NZ_WSLF01000004.1"/>
</dbReference>
<protein>
    <submittedName>
        <fullName evidence="9">4Fe-4S dicluster domain-containing protein</fullName>
    </submittedName>
</protein>
<sequence length="65" mass="7031">MNKAIVSQSECVACGVCKKVCPRQAITIFHGIYADVNEDLCIGCKKCEKACPASVIQVTEREVKA</sequence>
<evidence type="ECO:0000256" key="3">
    <source>
        <dbReference type="ARBA" id="ARBA00022723"/>
    </source>
</evidence>
<evidence type="ECO:0000256" key="6">
    <source>
        <dbReference type="ARBA" id="ARBA00023004"/>
    </source>
</evidence>
<evidence type="ECO:0000256" key="2">
    <source>
        <dbReference type="ARBA" id="ARBA00022485"/>
    </source>
</evidence>